<dbReference type="AlphaFoldDB" id="A0A3S5IR79"/>
<accession>A0A3S5IR79</accession>
<dbReference type="EMBL" id="MKGL01000147">
    <property type="protein sequence ID" value="RNF04990.1"/>
    <property type="molecule type" value="Genomic_DNA"/>
</dbReference>
<comment type="caution">
    <text evidence="1">The sequence shown here is derived from an EMBL/GenBank/DDBJ whole genome shotgun (WGS) entry which is preliminary data.</text>
</comment>
<evidence type="ECO:0000313" key="2">
    <source>
        <dbReference type="Proteomes" id="UP000283634"/>
    </source>
</evidence>
<name>A0A3S5IR79_TRYRA</name>
<dbReference type="OrthoDB" id="244576at2759"/>
<dbReference type="Proteomes" id="UP000283634">
    <property type="component" value="Unassembled WGS sequence"/>
</dbReference>
<protein>
    <submittedName>
        <fullName evidence="1">Uncharacterized protein</fullName>
    </submittedName>
</protein>
<proteinExistence type="predicted"/>
<dbReference type="VEuPathDB" id="TriTrypDB:TRSC58_01352"/>
<gene>
    <name evidence="1" type="ORF">TraAM80_04826</name>
</gene>
<keyword evidence="2" id="KW-1185">Reference proteome</keyword>
<dbReference type="GeneID" id="40328759"/>
<organism evidence="1 2">
    <name type="scientific">Trypanosoma rangeli</name>
    <dbReference type="NCBI Taxonomy" id="5698"/>
    <lineage>
        <taxon>Eukaryota</taxon>
        <taxon>Discoba</taxon>
        <taxon>Euglenozoa</taxon>
        <taxon>Kinetoplastea</taxon>
        <taxon>Metakinetoplastina</taxon>
        <taxon>Trypanosomatida</taxon>
        <taxon>Trypanosomatidae</taxon>
        <taxon>Trypanosoma</taxon>
        <taxon>Herpetosoma</taxon>
    </lineage>
</organism>
<dbReference type="RefSeq" id="XP_029238418.1">
    <property type="nucleotide sequence ID" value="XM_029381739.1"/>
</dbReference>
<evidence type="ECO:0000313" key="1">
    <source>
        <dbReference type="EMBL" id="RNF04990.1"/>
    </source>
</evidence>
<sequence length="186" mass="20290">MLELLSNKTAGNGRFETVTLDHMCLFKNQWQAWCGLALQPSVDEPTLPQISPACASLLYSFFFTAKATCAEAVDASMMTTLVKLTCAHALLRQRVHPSERHGEMRTTVASACACGAKMRENYDSTALVDAVVAIALCDASLNFLAGVSLMGESFTLDHMVSDAHFDVVQFAKELYAHLLSHMPTPM</sequence>
<reference evidence="1 2" key="1">
    <citation type="journal article" date="2018" name="BMC Genomics">
        <title>Genomic comparison of Trypanosoma conorhini and Trypanosoma rangeli to Trypanosoma cruzi strains of high and low virulence.</title>
        <authorList>
            <person name="Bradwell K.R."/>
            <person name="Koparde V.N."/>
            <person name="Matveyev A.V."/>
            <person name="Serrano M.G."/>
            <person name="Alves J.M."/>
            <person name="Parikh H."/>
            <person name="Huang B."/>
            <person name="Lee V."/>
            <person name="Espinosa-Alvarez O."/>
            <person name="Ortiz P.A."/>
            <person name="Costa-Martins A.G."/>
            <person name="Teixeira M.M."/>
            <person name="Buck G.A."/>
        </authorList>
    </citation>
    <scope>NUCLEOTIDE SEQUENCE [LARGE SCALE GENOMIC DNA]</scope>
    <source>
        <strain evidence="1 2">AM80</strain>
    </source>
</reference>